<dbReference type="Pfam" id="PF13490">
    <property type="entry name" value="zf-HC2"/>
    <property type="match status" value="1"/>
</dbReference>
<sequence>MAGYCPLGVSASAYLIDILDETERADFERHIRFCRSCRREVDDLTPVVQLLQAMKADIATKKRARPARSP</sequence>
<keyword evidence="5" id="KW-1185">Reference proteome</keyword>
<dbReference type="Gene3D" id="1.10.10.1320">
    <property type="entry name" value="Anti-sigma factor, zinc-finger domain"/>
    <property type="match status" value="1"/>
</dbReference>
<keyword evidence="1" id="KW-0805">Transcription regulation</keyword>
<keyword evidence="2" id="KW-0804">Transcription</keyword>
<feature type="domain" description="Putative zinc-finger" evidence="3">
    <location>
        <begin position="12"/>
        <end position="38"/>
    </location>
</feature>
<accession>A0ABR9L3S7</accession>
<reference evidence="4 5" key="1">
    <citation type="submission" date="2020-10" db="EMBL/GenBank/DDBJ databases">
        <title>Sequencing the genomes of 1000 actinobacteria strains.</title>
        <authorList>
            <person name="Klenk H.-P."/>
        </authorList>
    </citation>
    <scope>NUCLEOTIDE SEQUENCE [LARGE SCALE GENOMIC DNA]</scope>
    <source>
        <strain evidence="4 5">DSM 46661</strain>
    </source>
</reference>
<dbReference type="RefSeq" id="WP_192742912.1">
    <property type="nucleotide sequence ID" value="NZ_JADBEJ010000004.1"/>
</dbReference>
<name>A0ABR9L3S7_9PSEU</name>
<dbReference type="EMBL" id="JADBEJ010000004">
    <property type="protein sequence ID" value="MBE1575389.1"/>
    <property type="molecule type" value="Genomic_DNA"/>
</dbReference>
<dbReference type="InterPro" id="IPR041916">
    <property type="entry name" value="Anti_sigma_zinc_sf"/>
</dbReference>
<dbReference type="InterPro" id="IPR027383">
    <property type="entry name" value="Znf_put"/>
</dbReference>
<organism evidence="4 5">
    <name type="scientific">Amycolatopsis roodepoortensis</name>
    <dbReference type="NCBI Taxonomy" id="700274"/>
    <lineage>
        <taxon>Bacteria</taxon>
        <taxon>Bacillati</taxon>
        <taxon>Actinomycetota</taxon>
        <taxon>Actinomycetes</taxon>
        <taxon>Pseudonocardiales</taxon>
        <taxon>Pseudonocardiaceae</taxon>
        <taxon>Amycolatopsis</taxon>
    </lineage>
</organism>
<evidence type="ECO:0000313" key="4">
    <source>
        <dbReference type="EMBL" id="MBE1575389.1"/>
    </source>
</evidence>
<gene>
    <name evidence="4" type="ORF">H4W30_002436</name>
</gene>
<evidence type="ECO:0000313" key="5">
    <source>
        <dbReference type="Proteomes" id="UP000656548"/>
    </source>
</evidence>
<evidence type="ECO:0000259" key="3">
    <source>
        <dbReference type="Pfam" id="PF13490"/>
    </source>
</evidence>
<protein>
    <recommendedName>
        <fullName evidence="3">Putative zinc-finger domain-containing protein</fullName>
    </recommendedName>
</protein>
<proteinExistence type="predicted"/>
<evidence type="ECO:0000256" key="2">
    <source>
        <dbReference type="ARBA" id="ARBA00023163"/>
    </source>
</evidence>
<dbReference type="Proteomes" id="UP000656548">
    <property type="component" value="Unassembled WGS sequence"/>
</dbReference>
<comment type="caution">
    <text evidence="4">The sequence shown here is derived from an EMBL/GenBank/DDBJ whole genome shotgun (WGS) entry which is preliminary data.</text>
</comment>
<evidence type="ECO:0000256" key="1">
    <source>
        <dbReference type="ARBA" id="ARBA00023015"/>
    </source>
</evidence>